<keyword evidence="3" id="KW-1185">Reference proteome</keyword>
<dbReference type="InterPro" id="IPR002156">
    <property type="entry name" value="RNaseH_domain"/>
</dbReference>
<dbReference type="GO" id="GO:0003676">
    <property type="term" value="F:nucleic acid binding"/>
    <property type="evidence" value="ECO:0007669"/>
    <property type="project" value="InterPro"/>
</dbReference>
<dbReference type="EMBL" id="PQIB02000004">
    <property type="protein sequence ID" value="RLN25521.1"/>
    <property type="molecule type" value="Genomic_DNA"/>
</dbReference>
<accession>A0A3L6SS81</accession>
<dbReference type="OrthoDB" id="1936645at2759"/>
<name>A0A3L6SS81_PANMI</name>
<evidence type="ECO:0000259" key="1">
    <source>
        <dbReference type="Pfam" id="PF13456"/>
    </source>
</evidence>
<comment type="caution">
    <text evidence="2">The sequence shown here is derived from an EMBL/GenBank/DDBJ whole genome shotgun (WGS) entry which is preliminary data.</text>
</comment>
<protein>
    <recommendedName>
        <fullName evidence="1">RNase H type-1 domain-containing protein</fullName>
    </recommendedName>
</protein>
<dbReference type="Gene3D" id="3.30.420.10">
    <property type="entry name" value="Ribonuclease H-like superfamily/Ribonuclease H"/>
    <property type="match status" value="1"/>
</dbReference>
<gene>
    <name evidence="2" type="ORF">C2845_PM07G11830</name>
</gene>
<dbReference type="AlphaFoldDB" id="A0A3L6SS81"/>
<dbReference type="InterPro" id="IPR036397">
    <property type="entry name" value="RNaseH_sf"/>
</dbReference>
<organism evidence="2 3">
    <name type="scientific">Panicum miliaceum</name>
    <name type="common">Proso millet</name>
    <name type="synonym">Broomcorn millet</name>
    <dbReference type="NCBI Taxonomy" id="4540"/>
    <lineage>
        <taxon>Eukaryota</taxon>
        <taxon>Viridiplantae</taxon>
        <taxon>Streptophyta</taxon>
        <taxon>Embryophyta</taxon>
        <taxon>Tracheophyta</taxon>
        <taxon>Spermatophyta</taxon>
        <taxon>Magnoliopsida</taxon>
        <taxon>Liliopsida</taxon>
        <taxon>Poales</taxon>
        <taxon>Poaceae</taxon>
        <taxon>PACMAD clade</taxon>
        <taxon>Panicoideae</taxon>
        <taxon>Panicodae</taxon>
        <taxon>Paniceae</taxon>
        <taxon>Panicinae</taxon>
        <taxon>Panicum</taxon>
        <taxon>Panicum sect. Panicum</taxon>
    </lineage>
</organism>
<evidence type="ECO:0000313" key="2">
    <source>
        <dbReference type="EMBL" id="RLN25521.1"/>
    </source>
</evidence>
<sequence>MVAYCQEVRQLEEKFDSLELNHILRRLNEAVDTLAKMASSRQPIPSGIFASD</sequence>
<feature type="domain" description="RNase H type-1" evidence="1">
    <location>
        <begin position="3"/>
        <end position="38"/>
    </location>
</feature>
<dbReference type="Pfam" id="PF13456">
    <property type="entry name" value="RVT_3"/>
    <property type="match status" value="1"/>
</dbReference>
<reference evidence="3" key="1">
    <citation type="journal article" date="2019" name="Nat. Commun.">
        <title>The genome of broomcorn millet.</title>
        <authorList>
            <person name="Zou C."/>
            <person name="Miki D."/>
            <person name="Li D."/>
            <person name="Tang Q."/>
            <person name="Xiao L."/>
            <person name="Rajput S."/>
            <person name="Deng P."/>
            <person name="Jia W."/>
            <person name="Huang R."/>
            <person name="Zhang M."/>
            <person name="Sun Y."/>
            <person name="Hu J."/>
            <person name="Fu X."/>
            <person name="Schnable P.S."/>
            <person name="Li F."/>
            <person name="Zhang H."/>
            <person name="Feng B."/>
            <person name="Zhu X."/>
            <person name="Liu R."/>
            <person name="Schnable J.C."/>
            <person name="Zhu J.-K."/>
            <person name="Zhang H."/>
        </authorList>
    </citation>
    <scope>NUCLEOTIDE SEQUENCE [LARGE SCALE GENOMIC DNA]</scope>
</reference>
<dbReference type="GO" id="GO:0004523">
    <property type="term" value="F:RNA-DNA hybrid ribonuclease activity"/>
    <property type="evidence" value="ECO:0007669"/>
    <property type="project" value="InterPro"/>
</dbReference>
<evidence type="ECO:0000313" key="3">
    <source>
        <dbReference type="Proteomes" id="UP000275267"/>
    </source>
</evidence>
<dbReference type="Proteomes" id="UP000275267">
    <property type="component" value="Unassembled WGS sequence"/>
</dbReference>
<proteinExistence type="predicted"/>